<dbReference type="InterPro" id="IPR036259">
    <property type="entry name" value="MFS_trans_sf"/>
</dbReference>
<evidence type="ECO:0000259" key="9">
    <source>
        <dbReference type="PROSITE" id="PS50850"/>
    </source>
</evidence>
<dbReference type="Pfam" id="PF07690">
    <property type="entry name" value="MFS_1"/>
    <property type="match status" value="1"/>
</dbReference>
<dbReference type="EMBL" id="CP049208">
    <property type="protein sequence ID" value="QTG03350.1"/>
    <property type="molecule type" value="Genomic_DNA"/>
</dbReference>
<evidence type="ECO:0000256" key="5">
    <source>
        <dbReference type="ARBA" id="ARBA00022692"/>
    </source>
</evidence>
<feature type="transmembrane region" description="Helical" evidence="8">
    <location>
        <begin position="12"/>
        <end position="33"/>
    </location>
</feature>
<dbReference type="PANTHER" id="PTHR43124:SF3">
    <property type="entry name" value="CHLORAMPHENICOL EFFLUX PUMP RV0191"/>
    <property type="match status" value="1"/>
</dbReference>
<evidence type="ECO:0000256" key="3">
    <source>
        <dbReference type="ARBA" id="ARBA00022448"/>
    </source>
</evidence>
<feature type="transmembrane region" description="Helical" evidence="8">
    <location>
        <begin position="53"/>
        <end position="70"/>
    </location>
</feature>
<feature type="transmembrane region" description="Helical" evidence="8">
    <location>
        <begin position="219"/>
        <end position="240"/>
    </location>
</feature>
<evidence type="ECO:0000256" key="8">
    <source>
        <dbReference type="RuleBase" id="RU365088"/>
    </source>
</evidence>
<evidence type="ECO:0000256" key="4">
    <source>
        <dbReference type="ARBA" id="ARBA00022475"/>
    </source>
</evidence>
<evidence type="ECO:0000313" key="11">
    <source>
        <dbReference type="EMBL" id="QTG03350.1"/>
    </source>
</evidence>
<gene>
    <name evidence="10" type="ORF">G6L72_24305</name>
    <name evidence="11" type="ORF">G6M88_23100</name>
</gene>
<dbReference type="SUPFAM" id="SSF103473">
    <property type="entry name" value="MFS general substrate transporter"/>
    <property type="match status" value="1"/>
</dbReference>
<sequence>MNTSPHRDISRAEFIGIVAALMALNSLAIDIMLPALPFMGEALGVTAENERQFIISAYMMGYGVGEIFFGPVSDRLGRRGPLLAGIAIYIVAVVAAVFSPIFAIVLALRFIQGLGAASTRVIATSIVRDRYVGRGMAEVMSMMIMLFMAIPILAPGMGQLLLLLWPWQSIFLFMGGLAVIVGVWTLLRLPETLPADARRSLGPGSVLEAFNIVVTNRVAFSYGLAGTFMFASLFGFLTSAQQIYVGIYGLGPYFPVAFAGVAALMGLASFTNSKLVAKLGMRRLSHGAVIVFTVVSGIWLALAETIAVPFWLFLPLLAAIMSCFGWAAANMNSLSMEPLGEVAGTASSVFGFIQTVGGVLIGGYIGQQFDDTVVPVATGYFAMGVLCILCIVVAEKGRFFGDDVAFADERETAKSA</sequence>
<proteinExistence type="inferred from homology"/>
<feature type="transmembrane region" description="Helical" evidence="8">
    <location>
        <begin position="139"/>
        <end position="164"/>
    </location>
</feature>
<comment type="similarity">
    <text evidence="2 8">Belongs to the major facilitator superfamily. Bcr/CmlA family.</text>
</comment>
<evidence type="ECO:0000313" key="12">
    <source>
        <dbReference type="Proteomes" id="UP000663912"/>
    </source>
</evidence>
<evidence type="ECO:0000256" key="7">
    <source>
        <dbReference type="ARBA" id="ARBA00023136"/>
    </source>
</evidence>
<keyword evidence="6 8" id="KW-1133">Transmembrane helix</keyword>
<dbReference type="CDD" id="cd17320">
    <property type="entry name" value="MFS_MdfA_MDR_like"/>
    <property type="match status" value="1"/>
</dbReference>
<geneLocation type="plasmid" evidence="11 12">
    <name>pW2_73_1</name>
</geneLocation>
<feature type="transmembrane region" description="Helical" evidence="8">
    <location>
        <begin position="372"/>
        <end position="394"/>
    </location>
</feature>
<keyword evidence="4" id="KW-1003">Cell membrane</keyword>
<organism evidence="11 12">
    <name type="scientific">Agrobacterium rubi</name>
    <dbReference type="NCBI Taxonomy" id="28099"/>
    <lineage>
        <taxon>Bacteria</taxon>
        <taxon>Pseudomonadati</taxon>
        <taxon>Pseudomonadota</taxon>
        <taxon>Alphaproteobacteria</taxon>
        <taxon>Hyphomicrobiales</taxon>
        <taxon>Rhizobiaceae</taxon>
        <taxon>Rhizobium/Agrobacterium group</taxon>
        <taxon>Agrobacterium</taxon>
    </lineage>
</organism>
<feature type="transmembrane region" description="Helical" evidence="8">
    <location>
        <begin position="82"/>
        <end position="104"/>
    </location>
</feature>
<dbReference type="Gene3D" id="1.20.1720.10">
    <property type="entry name" value="Multidrug resistance protein D"/>
    <property type="match status" value="1"/>
</dbReference>
<protein>
    <recommendedName>
        <fullName evidence="8">Bcr/CflA family efflux transporter</fullName>
    </recommendedName>
</protein>
<dbReference type="GO" id="GO:0042910">
    <property type="term" value="F:xenobiotic transmembrane transporter activity"/>
    <property type="evidence" value="ECO:0007669"/>
    <property type="project" value="InterPro"/>
</dbReference>
<dbReference type="GO" id="GO:1990961">
    <property type="term" value="P:xenobiotic detoxification by transmembrane export across the plasma membrane"/>
    <property type="evidence" value="ECO:0007669"/>
    <property type="project" value="InterPro"/>
</dbReference>
<dbReference type="InterPro" id="IPR011701">
    <property type="entry name" value="MFS"/>
</dbReference>
<reference evidence="11" key="2">
    <citation type="submission" date="2020-02" db="EMBL/GenBank/DDBJ databases">
        <title>Unexpected conservation and global transmission of agrobacterial virulence plasmids.</title>
        <authorList>
            <person name="Weisberg A.J."/>
            <person name="Davis E.W. II"/>
            <person name="Tabima J.R."/>
            <person name="Belcher M.S."/>
            <person name="Miller M."/>
            <person name="Kuo C.-H."/>
            <person name="Loper J.E."/>
            <person name="Grunwald N.J."/>
            <person name="Putnam M.L."/>
            <person name="Chang J.H."/>
        </authorList>
    </citation>
    <scope>NUCLEOTIDE SEQUENCE</scope>
    <source>
        <strain evidence="11">W2/73</strain>
        <plasmid evidence="11">pW2_73_1</plasmid>
    </source>
</reference>
<dbReference type="RefSeq" id="WP_065700914.1">
    <property type="nucleotide sequence ID" value="NZ_CP049208.1"/>
</dbReference>
<keyword evidence="7 8" id="KW-0472">Membrane</keyword>
<feature type="domain" description="Major facilitator superfamily (MFS) profile" evidence="9">
    <location>
        <begin position="14"/>
        <end position="396"/>
    </location>
</feature>
<dbReference type="GO" id="GO:0005886">
    <property type="term" value="C:plasma membrane"/>
    <property type="evidence" value="ECO:0007669"/>
    <property type="project" value="UniProtKB-SubCell"/>
</dbReference>
<evidence type="ECO:0000256" key="6">
    <source>
        <dbReference type="ARBA" id="ARBA00022989"/>
    </source>
</evidence>
<name>A0AAE7R7K4_9HYPH</name>
<feature type="transmembrane region" description="Helical" evidence="8">
    <location>
        <begin position="284"/>
        <end position="302"/>
    </location>
</feature>
<keyword evidence="8" id="KW-0997">Cell inner membrane</keyword>
<dbReference type="InterPro" id="IPR050189">
    <property type="entry name" value="MFS_Efflux_Transporters"/>
</dbReference>
<comment type="caution">
    <text evidence="8">Lacks conserved residue(s) required for the propagation of feature annotation.</text>
</comment>
<dbReference type="Proteomes" id="UP000663912">
    <property type="component" value="Plasmid pW2_73_1"/>
</dbReference>
<feature type="transmembrane region" description="Helical" evidence="8">
    <location>
        <begin position="252"/>
        <end position="272"/>
    </location>
</feature>
<keyword evidence="11" id="KW-0614">Plasmid</keyword>
<evidence type="ECO:0000256" key="2">
    <source>
        <dbReference type="ARBA" id="ARBA00006236"/>
    </source>
</evidence>
<dbReference type="Proteomes" id="UP000822331">
    <property type="component" value="Unassembled WGS sequence"/>
</dbReference>
<dbReference type="PROSITE" id="PS50850">
    <property type="entry name" value="MFS"/>
    <property type="match status" value="1"/>
</dbReference>
<dbReference type="InterPro" id="IPR020846">
    <property type="entry name" value="MFS_dom"/>
</dbReference>
<dbReference type="AlphaFoldDB" id="A0AAE7R7K4"/>
<comment type="subcellular location">
    <subcellularLocation>
        <location evidence="8">Cell inner membrane</location>
        <topology evidence="8">Multi-pass membrane protein</topology>
    </subcellularLocation>
    <subcellularLocation>
        <location evidence="1">Cell membrane</location>
        <topology evidence="1">Multi-pass membrane protein</topology>
    </subcellularLocation>
</comment>
<dbReference type="KEGG" id="arui:G6M88_23100"/>
<reference evidence="10 13" key="1">
    <citation type="journal article" date="2020" name="Science">
        <title>Unexpected conservation and global transmission of agrobacterial virulence plasmids.</title>
        <authorList>
            <person name="Weisberg A.J."/>
            <person name="Davis E.W. 2nd"/>
            <person name="Tabima J."/>
            <person name="Belcher M.S."/>
            <person name="Miller M."/>
            <person name="Kuo C.H."/>
            <person name="Loper J.E."/>
            <person name="Grunwald N.J."/>
            <person name="Putnam M.L."/>
            <person name="Chang J.H."/>
        </authorList>
    </citation>
    <scope>NUCLEOTIDE SEQUENCE [LARGE SCALE GENOMIC DNA]</scope>
    <source>
        <strain evidence="10 13">A19/93</strain>
    </source>
</reference>
<evidence type="ECO:0000313" key="10">
    <source>
        <dbReference type="EMBL" id="NTF39814.1"/>
    </source>
</evidence>
<dbReference type="EMBL" id="JAAMCP010000017">
    <property type="protein sequence ID" value="NTF39814.1"/>
    <property type="molecule type" value="Genomic_DNA"/>
</dbReference>
<evidence type="ECO:0000256" key="1">
    <source>
        <dbReference type="ARBA" id="ARBA00004651"/>
    </source>
</evidence>
<feature type="transmembrane region" description="Helical" evidence="8">
    <location>
        <begin position="170"/>
        <end position="189"/>
    </location>
</feature>
<evidence type="ECO:0000313" key="13">
    <source>
        <dbReference type="Proteomes" id="UP000822331"/>
    </source>
</evidence>
<keyword evidence="5 8" id="KW-0812">Transmembrane</keyword>
<accession>A0AAE7R7K4</accession>
<dbReference type="NCBIfam" id="TIGR00710">
    <property type="entry name" value="efflux_Bcr_CflA"/>
    <property type="match status" value="1"/>
</dbReference>
<dbReference type="PANTHER" id="PTHR43124">
    <property type="entry name" value="PURINE EFFLUX PUMP PBUE"/>
    <property type="match status" value="1"/>
</dbReference>
<feature type="transmembrane region" description="Helical" evidence="8">
    <location>
        <begin position="308"/>
        <end position="329"/>
    </location>
</feature>
<keyword evidence="3 8" id="KW-0813">Transport</keyword>
<keyword evidence="13" id="KW-1185">Reference proteome</keyword>
<feature type="transmembrane region" description="Helical" evidence="8">
    <location>
        <begin position="341"/>
        <end position="366"/>
    </location>
</feature>
<dbReference type="InterPro" id="IPR004812">
    <property type="entry name" value="Efflux_drug-R_Bcr/CmlA"/>
</dbReference>